<accession>A0A939BZ10</accession>
<evidence type="ECO:0000313" key="3">
    <source>
        <dbReference type="Proteomes" id="UP000663801"/>
    </source>
</evidence>
<evidence type="ECO:0000313" key="2">
    <source>
        <dbReference type="EMBL" id="MBM9475243.1"/>
    </source>
</evidence>
<keyword evidence="3" id="KW-1185">Reference proteome</keyword>
<dbReference type="Proteomes" id="UP000663801">
    <property type="component" value="Unassembled WGS sequence"/>
</dbReference>
<feature type="region of interest" description="Disordered" evidence="1">
    <location>
        <begin position="1"/>
        <end position="51"/>
    </location>
</feature>
<sequence>MTTPDDKPTQADEHEGNTAPASLRTDEDDMDPADREKHEVELNAFRASLNL</sequence>
<reference evidence="2" key="1">
    <citation type="submission" date="2021-01" db="EMBL/GenBank/DDBJ databases">
        <title>KCTC 19127 draft genome.</title>
        <authorList>
            <person name="An D."/>
        </authorList>
    </citation>
    <scope>NUCLEOTIDE SEQUENCE</scope>
    <source>
        <strain evidence="2">KCTC 19127</strain>
    </source>
</reference>
<name>A0A939BZ10_9ACTN</name>
<feature type="compositionally biased region" description="Basic and acidic residues" evidence="1">
    <location>
        <begin position="32"/>
        <end position="41"/>
    </location>
</feature>
<comment type="caution">
    <text evidence="2">The sequence shown here is derived from an EMBL/GenBank/DDBJ whole genome shotgun (WGS) entry which is preliminary data.</text>
</comment>
<gene>
    <name evidence="2" type="ORF">JL107_02170</name>
</gene>
<protein>
    <submittedName>
        <fullName evidence="2">Uncharacterized protein</fullName>
    </submittedName>
</protein>
<dbReference type="AlphaFoldDB" id="A0A939BZ10"/>
<organism evidence="2 3">
    <name type="scientific">Nakamurella flavida</name>
    <dbReference type="NCBI Taxonomy" id="363630"/>
    <lineage>
        <taxon>Bacteria</taxon>
        <taxon>Bacillati</taxon>
        <taxon>Actinomycetota</taxon>
        <taxon>Actinomycetes</taxon>
        <taxon>Nakamurellales</taxon>
        <taxon>Nakamurellaceae</taxon>
        <taxon>Nakamurella</taxon>
    </lineage>
</organism>
<proteinExistence type="predicted"/>
<dbReference type="EMBL" id="JAERWL010000002">
    <property type="protein sequence ID" value="MBM9475243.1"/>
    <property type="molecule type" value="Genomic_DNA"/>
</dbReference>
<feature type="compositionally biased region" description="Basic and acidic residues" evidence="1">
    <location>
        <begin position="1"/>
        <end position="16"/>
    </location>
</feature>
<dbReference type="RefSeq" id="WP_205255380.1">
    <property type="nucleotide sequence ID" value="NZ_BAAAPV010000001.1"/>
</dbReference>
<evidence type="ECO:0000256" key="1">
    <source>
        <dbReference type="SAM" id="MobiDB-lite"/>
    </source>
</evidence>